<name>A0ABN7VBK6_GIGMA</name>
<evidence type="ECO:0000313" key="2">
    <source>
        <dbReference type="Proteomes" id="UP000789901"/>
    </source>
</evidence>
<gene>
    <name evidence="1" type="ORF">GMARGA_LOCUS16249</name>
</gene>
<feature type="non-terminal residue" evidence="1">
    <location>
        <position position="1"/>
    </location>
</feature>
<proteinExistence type="predicted"/>
<reference evidence="1 2" key="1">
    <citation type="submission" date="2021-06" db="EMBL/GenBank/DDBJ databases">
        <authorList>
            <person name="Kallberg Y."/>
            <person name="Tangrot J."/>
            <person name="Rosling A."/>
        </authorList>
    </citation>
    <scope>NUCLEOTIDE SEQUENCE [LARGE SCALE GENOMIC DNA]</scope>
    <source>
        <strain evidence="1 2">120-4 pot B 10/14</strain>
    </source>
</reference>
<evidence type="ECO:0000313" key="1">
    <source>
        <dbReference type="EMBL" id="CAG8749760.1"/>
    </source>
</evidence>
<organism evidence="1 2">
    <name type="scientific">Gigaspora margarita</name>
    <dbReference type="NCBI Taxonomy" id="4874"/>
    <lineage>
        <taxon>Eukaryota</taxon>
        <taxon>Fungi</taxon>
        <taxon>Fungi incertae sedis</taxon>
        <taxon>Mucoromycota</taxon>
        <taxon>Glomeromycotina</taxon>
        <taxon>Glomeromycetes</taxon>
        <taxon>Diversisporales</taxon>
        <taxon>Gigasporaceae</taxon>
        <taxon>Gigaspora</taxon>
    </lineage>
</organism>
<comment type="caution">
    <text evidence="1">The sequence shown here is derived from an EMBL/GenBank/DDBJ whole genome shotgun (WGS) entry which is preliminary data.</text>
</comment>
<sequence>ITPDLPTSQITTNLLASPLQTPSLPTTSSLLVGRSTTIVISSASISLDNLQRARTHAATNTVWIRIANNNANTSRFILGSTNFANASKFTTSQITPDLPTS</sequence>
<dbReference type="Proteomes" id="UP000789901">
    <property type="component" value="Unassembled WGS sequence"/>
</dbReference>
<accession>A0ABN7VBK6</accession>
<keyword evidence="2" id="KW-1185">Reference proteome</keyword>
<protein>
    <submittedName>
        <fullName evidence="1">1370_t:CDS:1</fullName>
    </submittedName>
</protein>
<dbReference type="EMBL" id="CAJVQB010011695">
    <property type="protein sequence ID" value="CAG8749760.1"/>
    <property type="molecule type" value="Genomic_DNA"/>
</dbReference>